<dbReference type="Gene3D" id="3.90.190.10">
    <property type="entry name" value="Protein tyrosine phosphatase superfamily"/>
    <property type="match status" value="1"/>
</dbReference>
<dbReference type="InterPro" id="IPR016130">
    <property type="entry name" value="Tyr_Pase_AS"/>
</dbReference>
<keyword evidence="4" id="KW-1185">Reference proteome</keyword>
<dbReference type="EMBL" id="AP019860">
    <property type="protein sequence ID" value="BBM83434.1"/>
    <property type="molecule type" value="Genomic_DNA"/>
</dbReference>
<dbReference type="SUPFAM" id="SSF52799">
    <property type="entry name" value="(Phosphotyrosine protein) phosphatases II"/>
    <property type="match status" value="1"/>
</dbReference>
<keyword evidence="1" id="KW-0378">Hydrolase</keyword>
<evidence type="ECO:0000259" key="2">
    <source>
        <dbReference type="PROSITE" id="PS50056"/>
    </source>
</evidence>
<sequence>MHSVEKIVWIMTFLLCTGCGVLTDNYHSVSQGKELPIMYRSAQMKPERLQRAIREQSVDTVLNLRGESPEKDWYREEVNVCKDTDTEHLSIKMSAYKRPSKEKVLRLISILEQAKKQNKTVLLHCQGGADRSGFASAVAQMVVYDKSAQQALNSFSIWYGCLLFYIPLDEIIEEYQAYEKKMSFREWVENVYVP</sequence>
<dbReference type="GO" id="GO:0016791">
    <property type="term" value="F:phosphatase activity"/>
    <property type="evidence" value="ECO:0007669"/>
    <property type="project" value="UniProtKB-ARBA"/>
</dbReference>
<name>A0A5S9F3H3_UABAM</name>
<dbReference type="PROSITE" id="PS50056">
    <property type="entry name" value="TYR_PHOSPHATASE_2"/>
    <property type="match status" value="1"/>
</dbReference>
<gene>
    <name evidence="3" type="ORF">UABAM_01786</name>
</gene>
<evidence type="ECO:0000313" key="4">
    <source>
        <dbReference type="Proteomes" id="UP000326354"/>
    </source>
</evidence>
<dbReference type="InterPro" id="IPR057023">
    <property type="entry name" value="PTP-SAK"/>
</dbReference>
<dbReference type="InterPro" id="IPR029021">
    <property type="entry name" value="Prot-tyrosine_phosphatase-like"/>
</dbReference>
<evidence type="ECO:0000313" key="3">
    <source>
        <dbReference type="EMBL" id="BBM83434.1"/>
    </source>
</evidence>
<proteinExistence type="predicted"/>
<dbReference type="PROSITE" id="PS00383">
    <property type="entry name" value="TYR_PHOSPHATASE_1"/>
    <property type="match status" value="1"/>
</dbReference>
<dbReference type="InterPro" id="IPR000387">
    <property type="entry name" value="Tyr_Pase_dom"/>
</dbReference>
<protein>
    <recommendedName>
        <fullName evidence="2">Tyrosine specific protein phosphatases domain-containing protein</fullName>
    </recommendedName>
</protein>
<evidence type="ECO:0000256" key="1">
    <source>
        <dbReference type="ARBA" id="ARBA00022801"/>
    </source>
</evidence>
<dbReference type="Proteomes" id="UP000326354">
    <property type="component" value="Chromosome"/>
</dbReference>
<dbReference type="KEGG" id="uam:UABAM_01786"/>
<reference evidence="3 4" key="1">
    <citation type="submission" date="2019-08" db="EMBL/GenBank/DDBJ databases">
        <title>Complete genome sequence of Candidatus Uab amorphum.</title>
        <authorList>
            <person name="Shiratori T."/>
            <person name="Suzuki S."/>
            <person name="Kakizawa Y."/>
            <person name="Ishida K."/>
        </authorList>
    </citation>
    <scope>NUCLEOTIDE SEQUENCE [LARGE SCALE GENOMIC DNA]</scope>
    <source>
        <strain evidence="3 4">SRT547</strain>
    </source>
</reference>
<feature type="domain" description="Tyrosine specific protein phosphatases" evidence="2">
    <location>
        <begin position="102"/>
        <end position="141"/>
    </location>
</feature>
<accession>A0A5S9F3H3</accession>
<dbReference type="AlphaFoldDB" id="A0A5S9F3H3"/>
<dbReference type="Pfam" id="PF22784">
    <property type="entry name" value="PTP-SAK"/>
    <property type="match status" value="1"/>
</dbReference>
<organism evidence="3 4">
    <name type="scientific">Uabimicrobium amorphum</name>
    <dbReference type="NCBI Taxonomy" id="2596890"/>
    <lineage>
        <taxon>Bacteria</taxon>
        <taxon>Pseudomonadati</taxon>
        <taxon>Planctomycetota</taxon>
        <taxon>Candidatus Uabimicrobiia</taxon>
        <taxon>Candidatus Uabimicrobiales</taxon>
        <taxon>Candidatus Uabimicrobiaceae</taxon>
        <taxon>Candidatus Uabimicrobium</taxon>
    </lineage>
</organism>
<dbReference type="OrthoDB" id="9814896at2"/>